<dbReference type="AlphaFoldDB" id="A0A6J7JGI1"/>
<dbReference type="PANTHER" id="PTHR43776">
    <property type="entry name" value="TRANSPORT ATP-BINDING PROTEIN"/>
    <property type="match status" value="1"/>
</dbReference>
<name>A0A6J7JGI1_9ZZZZ</name>
<dbReference type="Gene3D" id="3.40.50.300">
    <property type="entry name" value="P-loop containing nucleotide triphosphate hydrolases"/>
    <property type="match status" value="1"/>
</dbReference>
<dbReference type="PANTHER" id="PTHR43776:SF7">
    <property type="entry name" value="D,D-DIPEPTIDE TRANSPORT ATP-BINDING PROTEIN DDPF-RELATED"/>
    <property type="match status" value="1"/>
</dbReference>
<feature type="domain" description="ABC transporter" evidence="5">
    <location>
        <begin position="13"/>
        <end position="260"/>
    </location>
</feature>
<dbReference type="Pfam" id="PF00005">
    <property type="entry name" value="ABC_tran"/>
    <property type="match status" value="1"/>
</dbReference>
<dbReference type="SUPFAM" id="SSF52540">
    <property type="entry name" value="P-loop containing nucleoside triphosphate hydrolases"/>
    <property type="match status" value="1"/>
</dbReference>
<dbReference type="CDD" id="cd03257">
    <property type="entry name" value="ABC_NikE_OppD_transporters"/>
    <property type="match status" value="1"/>
</dbReference>
<evidence type="ECO:0000256" key="3">
    <source>
        <dbReference type="ARBA" id="ARBA00022741"/>
    </source>
</evidence>
<dbReference type="EMBL" id="CAFBNF010000083">
    <property type="protein sequence ID" value="CAB4941724.1"/>
    <property type="molecule type" value="Genomic_DNA"/>
</dbReference>
<keyword evidence="3" id="KW-0547">Nucleotide-binding</keyword>
<proteinExistence type="inferred from homology"/>
<dbReference type="InterPro" id="IPR003593">
    <property type="entry name" value="AAA+_ATPase"/>
</dbReference>
<dbReference type="NCBIfam" id="NF008453">
    <property type="entry name" value="PRK11308.1"/>
    <property type="match status" value="1"/>
</dbReference>
<dbReference type="GO" id="GO:0016887">
    <property type="term" value="F:ATP hydrolysis activity"/>
    <property type="evidence" value="ECO:0007669"/>
    <property type="project" value="InterPro"/>
</dbReference>
<dbReference type="GO" id="GO:0005524">
    <property type="term" value="F:ATP binding"/>
    <property type="evidence" value="ECO:0007669"/>
    <property type="project" value="UniProtKB-KW"/>
</dbReference>
<evidence type="ECO:0000256" key="1">
    <source>
        <dbReference type="ARBA" id="ARBA00005417"/>
    </source>
</evidence>
<evidence type="ECO:0000256" key="4">
    <source>
        <dbReference type="ARBA" id="ARBA00022840"/>
    </source>
</evidence>
<keyword evidence="2" id="KW-0813">Transport</keyword>
<evidence type="ECO:0000256" key="2">
    <source>
        <dbReference type="ARBA" id="ARBA00022448"/>
    </source>
</evidence>
<reference evidence="6" key="1">
    <citation type="submission" date="2020-05" db="EMBL/GenBank/DDBJ databases">
        <authorList>
            <person name="Chiriac C."/>
            <person name="Salcher M."/>
            <person name="Ghai R."/>
            <person name="Kavagutti S V."/>
        </authorList>
    </citation>
    <scope>NUCLEOTIDE SEQUENCE</scope>
</reference>
<dbReference type="SMART" id="SM00382">
    <property type="entry name" value="AAA"/>
    <property type="match status" value="1"/>
</dbReference>
<dbReference type="InterPro" id="IPR017871">
    <property type="entry name" value="ABC_transporter-like_CS"/>
</dbReference>
<dbReference type="PROSITE" id="PS50893">
    <property type="entry name" value="ABC_TRANSPORTER_2"/>
    <property type="match status" value="1"/>
</dbReference>
<dbReference type="FunFam" id="3.40.50.300:FF:000016">
    <property type="entry name" value="Oligopeptide ABC transporter ATP-binding component"/>
    <property type="match status" value="1"/>
</dbReference>
<dbReference type="Pfam" id="PF08352">
    <property type="entry name" value="oligo_HPY"/>
    <property type="match status" value="1"/>
</dbReference>
<dbReference type="GO" id="GO:0015833">
    <property type="term" value="P:peptide transport"/>
    <property type="evidence" value="ECO:0007669"/>
    <property type="project" value="InterPro"/>
</dbReference>
<dbReference type="InterPro" id="IPR013563">
    <property type="entry name" value="Oligopep_ABC_C"/>
</dbReference>
<dbReference type="PROSITE" id="PS00211">
    <property type="entry name" value="ABC_TRANSPORTER_1"/>
    <property type="match status" value="1"/>
</dbReference>
<dbReference type="NCBIfam" id="TIGR01727">
    <property type="entry name" value="oligo_HPY"/>
    <property type="match status" value="1"/>
</dbReference>
<evidence type="ECO:0000259" key="5">
    <source>
        <dbReference type="PROSITE" id="PS50893"/>
    </source>
</evidence>
<evidence type="ECO:0000313" key="6">
    <source>
        <dbReference type="EMBL" id="CAB4941724.1"/>
    </source>
</evidence>
<keyword evidence="4" id="KW-0067">ATP-binding</keyword>
<sequence length="334" mass="36665">MSEFPADERSVLLEARDVVKHFPIRTPKGKQLVQAVDGVSLSVRAGETLGLVGESGCGKSTLGRCLVRLLAPTSGQVIFDGVDITTTSRRELRSLRTGFQMIFQDPYASLNPRRRALATVEEPMLTHSMGTRAEIRARALMLLEQVGFDPSYADRYPHEFSGGQRQRLGIARALALKPRLLVADEPVSALDVSIQAQVLNLLADLQAEHSLTYVFIAHDLAVVHHIADRIGVMYLGELVEVGSSTDVYTAPRHPYTEALISAIPVIDAELETRERIVLTGDLPSPIDKPSGCVFNPRCHYAQDVCRTDRPTLQLLDDGREVACHFPLSLPLAVV</sequence>
<dbReference type="InterPro" id="IPR003439">
    <property type="entry name" value="ABC_transporter-like_ATP-bd"/>
</dbReference>
<dbReference type="InterPro" id="IPR027417">
    <property type="entry name" value="P-loop_NTPase"/>
</dbReference>
<protein>
    <submittedName>
        <fullName evidence="6">Unannotated protein</fullName>
    </submittedName>
</protein>
<organism evidence="6">
    <name type="scientific">freshwater metagenome</name>
    <dbReference type="NCBI Taxonomy" id="449393"/>
    <lineage>
        <taxon>unclassified sequences</taxon>
        <taxon>metagenomes</taxon>
        <taxon>ecological metagenomes</taxon>
    </lineage>
</organism>
<dbReference type="InterPro" id="IPR050319">
    <property type="entry name" value="ABC_transp_ATP-bind"/>
</dbReference>
<dbReference type="GO" id="GO:0055085">
    <property type="term" value="P:transmembrane transport"/>
    <property type="evidence" value="ECO:0007669"/>
    <property type="project" value="UniProtKB-ARBA"/>
</dbReference>
<accession>A0A6J7JGI1</accession>
<gene>
    <name evidence="6" type="ORF">UFOPK3773_00901</name>
</gene>
<comment type="similarity">
    <text evidence="1">Belongs to the ABC transporter superfamily.</text>
</comment>